<feature type="non-terminal residue" evidence="1">
    <location>
        <position position="218"/>
    </location>
</feature>
<dbReference type="AlphaFoldDB" id="A0A382K2D3"/>
<dbReference type="EMBL" id="UINC01077808">
    <property type="protein sequence ID" value="SVC18279.1"/>
    <property type="molecule type" value="Genomic_DNA"/>
</dbReference>
<protein>
    <submittedName>
        <fullName evidence="1">Uncharacterized protein</fullName>
    </submittedName>
</protein>
<gene>
    <name evidence="1" type="ORF">METZ01_LOCUS271133</name>
</gene>
<organism evidence="1">
    <name type="scientific">marine metagenome</name>
    <dbReference type="NCBI Taxonomy" id="408172"/>
    <lineage>
        <taxon>unclassified sequences</taxon>
        <taxon>metagenomes</taxon>
        <taxon>ecological metagenomes</taxon>
    </lineage>
</organism>
<sequence>MNPIRIFLIAVLFVAVFSSMKVEAAEGDDCNIDSEGYCIFTGTPHQTGLQPDTNNVVDRQGNFLFSIDQSVAANSTGEILQASGRPAFDGDDLIEYSQENLSEDEKAFHKVMAIMYPIRNALMYDIANLTQSQWEILVMELEIREIKETTYTDGPTPKDNYYGRQGVFDLAKDPDGKDITNEVMKFLEEGSIYLLCHVTSDEFNQMLQDSHPEGHDPC</sequence>
<name>A0A382K2D3_9ZZZZ</name>
<accession>A0A382K2D3</accession>
<reference evidence="1" key="1">
    <citation type="submission" date="2018-05" db="EMBL/GenBank/DDBJ databases">
        <authorList>
            <person name="Lanie J.A."/>
            <person name="Ng W.-L."/>
            <person name="Kazmierczak K.M."/>
            <person name="Andrzejewski T.M."/>
            <person name="Davidsen T.M."/>
            <person name="Wayne K.J."/>
            <person name="Tettelin H."/>
            <person name="Glass J.I."/>
            <person name="Rusch D."/>
            <person name="Podicherti R."/>
            <person name="Tsui H.-C.T."/>
            <person name="Winkler M.E."/>
        </authorList>
    </citation>
    <scope>NUCLEOTIDE SEQUENCE</scope>
</reference>
<proteinExistence type="predicted"/>
<evidence type="ECO:0000313" key="1">
    <source>
        <dbReference type="EMBL" id="SVC18279.1"/>
    </source>
</evidence>